<dbReference type="EMBL" id="AP025564">
    <property type="protein sequence ID" value="BDE97342.1"/>
    <property type="molecule type" value="Genomic_DNA"/>
</dbReference>
<evidence type="ECO:0000259" key="2">
    <source>
        <dbReference type="Pfam" id="PF02517"/>
    </source>
</evidence>
<evidence type="ECO:0000313" key="4">
    <source>
        <dbReference type="Proteomes" id="UP001320544"/>
    </source>
</evidence>
<keyword evidence="4" id="KW-1185">Reference proteome</keyword>
<dbReference type="Proteomes" id="UP001320544">
    <property type="component" value="Chromosome"/>
</dbReference>
<proteinExistence type="predicted"/>
<sequence>MNARDRYPLDENEERHLVANIALSQGLLLLIGFAGTIALTGLTSGDWAQTVFGSAWIRSIVSSLTESPAQAAVAGAALALVLLALAWACERWALRSASGRKAILATRQGVNGEMPRLSASAIVVLMVLTGFTEELLFRFVLLGLLLYGFSLFVPPLLAAIIAVFVSSFVFWIAHVRYRDFWSSALTLALAVLLNVAYLATGSLLLVAIAHAGYDLVTLFAERRKMVREPDYFHGRAPNRIILDAIEQAQNREDPDGS</sequence>
<evidence type="ECO:0000313" key="3">
    <source>
        <dbReference type="EMBL" id="BDE97342.1"/>
    </source>
</evidence>
<evidence type="ECO:0000256" key="1">
    <source>
        <dbReference type="SAM" id="Phobius"/>
    </source>
</evidence>
<keyword evidence="1" id="KW-0812">Transmembrane</keyword>
<feature type="transmembrane region" description="Helical" evidence="1">
    <location>
        <begin position="144"/>
        <end position="173"/>
    </location>
</feature>
<name>A0ABN6MH57_9ACTN</name>
<dbReference type="InterPro" id="IPR003675">
    <property type="entry name" value="Rce1/LyrA-like_dom"/>
</dbReference>
<reference evidence="3 4" key="1">
    <citation type="submission" date="2022-01" db="EMBL/GenBank/DDBJ databases">
        <title>Novel bile acid biosynthetic pathways are enriched in the microbiome of centenarians.</title>
        <authorList>
            <person name="Sato Y."/>
            <person name="Atarashi K."/>
            <person name="Plichta R.D."/>
            <person name="Arai Y."/>
            <person name="Sasajima S."/>
            <person name="Kearney M.S."/>
            <person name="Suda W."/>
            <person name="Takeshita K."/>
            <person name="Sasaki T."/>
            <person name="Okamoto S."/>
            <person name="Skelly N.A."/>
            <person name="Okamura Y."/>
            <person name="Vlamakis H."/>
            <person name="Li Y."/>
            <person name="Tanoue T."/>
            <person name="Takei H."/>
            <person name="Nittono H."/>
            <person name="Narushima S."/>
            <person name="Irie J."/>
            <person name="Itoh H."/>
            <person name="Moriya K."/>
            <person name="Sugiura Y."/>
            <person name="Suematsu M."/>
            <person name="Moritoki N."/>
            <person name="Shibata S."/>
            <person name="Littman R.D."/>
            <person name="Fischbach A.M."/>
            <person name="Uwamino Y."/>
            <person name="Inoue T."/>
            <person name="Honda A."/>
            <person name="Hattori M."/>
            <person name="Murai T."/>
            <person name="Xavier J.R."/>
            <person name="Hirose N."/>
            <person name="Honda K."/>
        </authorList>
    </citation>
    <scope>NUCLEOTIDE SEQUENCE [LARGE SCALE GENOMIC DNA]</scope>
    <source>
        <strain evidence="3 4">CE91-St30</strain>
    </source>
</reference>
<accession>A0ABN6MH57</accession>
<protein>
    <recommendedName>
        <fullName evidence="2">CAAX prenyl protease 2/Lysostaphin resistance protein A-like domain-containing protein</fullName>
    </recommendedName>
</protein>
<keyword evidence="1" id="KW-1133">Transmembrane helix</keyword>
<organism evidence="3 4">
    <name type="scientific">Raoultibacter timonensis</name>
    <dbReference type="NCBI Taxonomy" id="1907662"/>
    <lineage>
        <taxon>Bacteria</taxon>
        <taxon>Bacillati</taxon>
        <taxon>Actinomycetota</taxon>
        <taxon>Coriobacteriia</taxon>
        <taxon>Eggerthellales</taxon>
        <taxon>Eggerthellaceae</taxon>
        <taxon>Raoultibacter</taxon>
    </lineage>
</organism>
<dbReference type="Pfam" id="PF02517">
    <property type="entry name" value="Rce1-like"/>
    <property type="match status" value="1"/>
</dbReference>
<feature type="transmembrane region" description="Helical" evidence="1">
    <location>
        <begin position="71"/>
        <end position="93"/>
    </location>
</feature>
<dbReference type="RefSeq" id="WP_244386592.1">
    <property type="nucleotide sequence ID" value="NZ_AP025564.1"/>
</dbReference>
<keyword evidence="1" id="KW-0472">Membrane</keyword>
<feature type="domain" description="CAAX prenyl protease 2/Lysostaphin resistance protein A-like" evidence="2">
    <location>
        <begin position="119"/>
        <end position="216"/>
    </location>
</feature>
<feature type="transmembrane region" description="Helical" evidence="1">
    <location>
        <begin position="114"/>
        <end position="132"/>
    </location>
</feature>
<feature type="transmembrane region" description="Helical" evidence="1">
    <location>
        <begin position="21"/>
        <end position="42"/>
    </location>
</feature>
<gene>
    <name evidence="3" type="ORF">CE91St30_26750</name>
</gene>